<protein>
    <recommendedName>
        <fullName evidence="3">EF-hand domain-containing protein</fullName>
    </recommendedName>
</protein>
<feature type="compositionally biased region" description="Basic and acidic residues" evidence="1">
    <location>
        <begin position="40"/>
        <end position="53"/>
    </location>
</feature>
<feature type="compositionally biased region" description="Basic and acidic residues" evidence="1">
    <location>
        <begin position="400"/>
        <end position="414"/>
    </location>
</feature>
<feature type="region of interest" description="Disordered" evidence="1">
    <location>
        <begin position="400"/>
        <end position="433"/>
    </location>
</feature>
<name>A0A699JN59_TANCI</name>
<proteinExistence type="predicted"/>
<accession>A0A699JN59</accession>
<reference evidence="2" key="1">
    <citation type="journal article" date="2019" name="Sci. Rep.">
        <title>Draft genome of Tanacetum cinerariifolium, the natural source of mosquito coil.</title>
        <authorList>
            <person name="Yamashiro T."/>
            <person name="Shiraishi A."/>
            <person name="Satake H."/>
            <person name="Nakayama K."/>
        </authorList>
    </citation>
    <scope>NUCLEOTIDE SEQUENCE</scope>
</reference>
<feature type="compositionally biased region" description="Basic residues" evidence="1">
    <location>
        <begin position="415"/>
        <end position="432"/>
    </location>
</feature>
<dbReference type="EMBL" id="BKCJ010422575">
    <property type="protein sequence ID" value="GFA42996.1"/>
    <property type="molecule type" value="Genomic_DNA"/>
</dbReference>
<dbReference type="PROSITE" id="PS00018">
    <property type="entry name" value="EF_HAND_1"/>
    <property type="match status" value="1"/>
</dbReference>
<feature type="compositionally biased region" description="Basic and acidic residues" evidence="1">
    <location>
        <begin position="170"/>
        <end position="179"/>
    </location>
</feature>
<evidence type="ECO:0000313" key="2">
    <source>
        <dbReference type="EMBL" id="GFA42996.1"/>
    </source>
</evidence>
<feature type="compositionally biased region" description="Basic residues" evidence="1">
    <location>
        <begin position="153"/>
        <end position="166"/>
    </location>
</feature>
<evidence type="ECO:0008006" key="3">
    <source>
        <dbReference type="Google" id="ProtNLM"/>
    </source>
</evidence>
<gene>
    <name evidence="2" type="ORF">Tci_614968</name>
</gene>
<evidence type="ECO:0000256" key="1">
    <source>
        <dbReference type="SAM" id="MobiDB-lite"/>
    </source>
</evidence>
<feature type="region of interest" description="Disordered" evidence="1">
    <location>
        <begin position="153"/>
        <end position="179"/>
    </location>
</feature>
<dbReference type="AlphaFoldDB" id="A0A699JN59"/>
<sequence length="552" mass="62683">MLTPAALAEGEDSGTPTESQPTPSPTQPSVGDQPPLTESSLEHDSSQDPKVDLEGTCGNEGDQVNLFHDSSLLGGHTSDKAESSLNLEALSALCTNLSNRVLALESVKDAQAKEILTLKARIKKLEKRFKPCISHHRAWLRSVSLFSKKKKFSKRKSVSKQGRKNAKSGPTKDDSDKLDAKLDEDMEYMDTEEAINEGRQSIVDTAKPELSTARPNDDTTRPDMTLADTLIKLKDDKAKGVAFKDSESTYRLKRSILTLKPLPTIDPKDKGNGVLEEPESAKKMTKTDFDAAQIAKDEEIARQLKVELQAEVEKERQTEEQASMNYIENLYDEVQARIDVDHELAVRWIHEEHEKRKSCCYQKQASNQNLINKVDVTYLKNMDFVPIGSEEDERIIRDMNKKAKEESSDKGVDSKKKRKEGSRMKKMSKRRKTEVDLEEEEKLIFFLKIDPDDEGIIDYEDFSSDGSSRWIKTFFEMVTRFDRLDLVELYNLVMQRFETTTPEEDGTEIHMLAKRKYPLTTRTFEKMLSLRLIAESASDAAYDLLKIHSKAD</sequence>
<comment type="caution">
    <text evidence="2">The sequence shown here is derived from an EMBL/GenBank/DDBJ whole genome shotgun (WGS) entry which is preliminary data.</text>
</comment>
<dbReference type="InterPro" id="IPR018247">
    <property type="entry name" value="EF_Hand_1_Ca_BS"/>
</dbReference>
<feature type="region of interest" description="Disordered" evidence="1">
    <location>
        <begin position="1"/>
        <end position="59"/>
    </location>
</feature>
<organism evidence="2">
    <name type="scientific">Tanacetum cinerariifolium</name>
    <name type="common">Dalmatian daisy</name>
    <name type="synonym">Chrysanthemum cinerariifolium</name>
    <dbReference type="NCBI Taxonomy" id="118510"/>
    <lineage>
        <taxon>Eukaryota</taxon>
        <taxon>Viridiplantae</taxon>
        <taxon>Streptophyta</taxon>
        <taxon>Embryophyta</taxon>
        <taxon>Tracheophyta</taxon>
        <taxon>Spermatophyta</taxon>
        <taxon>Magnoliopsida</taxon>
        <taxon>eudicotyledons</taxon>
        <taxon>Gunneridae</taxon>
        <taxon>Pentapetalae</taxon>
        <taxon>asterids</taxon>
        <taxon>campanulids</taxon>
        <taxon>Asterales</taxon>
        <taxon>Asteraceae</taxon>
        <taxon>Asteroideae</taxon>
        <taxon>Anthemideae</taxon>
        <taxon>Anthemidinae</taxon>
        <taxon>Tanacetum</taxon>
    </lineage>
</organism>